<organism evidence="1 2">
    <name type="scientific">Caenorhabditis auriculariae</name>
    <dbReference type="NCBI Taxonomy" id="2777116"/>
    <lineage>
        <taxon>Eukaryota</taxon>
        <taxon>Metazoa</taxon>
        <taxon>Ecdysozoa</taxon>
        <taxon>Nematoda</taxon>
        <taxon>Chromadorea</taxon>
        <taxon>Rhabditida</taxon>
        <taxon>Rhabditina</taxon>
        <taxon>Rhabditomorpha</taxon>
        <taxon>Rhabditoidea</taxon>
        <taxon>Rhabditidae</taxon>
        <taxon>Peloderinae</taxon>
        <taxon>Caenorhabditis</taxon>
    </lineage>
</organism>
<evidence type="ECO:0000313" key="1">
    <source>
        <dbReference type="EMBL" id="CAD6191249.1"/>
    </source>
</evidence>
<keyword evidence="2" id="KW-1185">Reference proteome</keyword>
<gene>
    <name evidence="1" type="ORF">CAUJ_LOCUS7168</name>
</gene>
<accession>A0A8S1H6D2</accession>
<name>A0A8S1H6D2_9PELO</name>
<dbReference type="EMBL" id="CAJGYM010000020">
    <property type="protein sequence ID" value="CAD6191249.1"/>
    <property type="molecule type" value="Genomic_DNA"/>
</dbReference>
<dbReference type="AlphaFoldDB" id="A0A8S1H6D2"/>
<evidence type="ECO:0000313" key="2">
    <source>
        <dbReference type="Proteomes" id="UP000835052"/>
    </source>
</evidence>
<sequence>MQAECVLSANWAIFSQGTSKRSPLEELQSLKTSGPKALLRNDREKVDRNLPSLGRINFQRPPAVDKLLSSVFPPLAHLRRSIVLWRRLCSAICFLRFLL</sequence>
<dbReference type="Proteomes" id="UP000835052">
    <property type="component" value="Unassembled WGS sequence"/>
</dbReference>
<reference evidence="1" key="1">
    <citation type="submission" date="2020-10" db="EMBL/GenBank/DDBJ databases">
        <authorList>
            <person name="Kikuchi T."/>
        </authorList>
    </citation>
    <scope>NUCLEOTIDE SEQUENCE</scope>
    <source>
        <strain evidence="1">NKZ352</strain>
    </source>
</reference>
<protein>
    <submittedName>
        <fullName evidence="1">Uncharacterized protein</fullName>
    </submittedName>
</protein>
<proteinExistence type="predicted"/>
<comment type="caution">
    <text evidence="1">The sequence shown here is derived from an EMBL/GenBank/DDBJ whole genome shotgun (WGS) entry which is preliminary data.</text>
</comment>